<organism evidence="2 3">
    <name type="scientific">Nocardia rhizosphaerihabitans</name>
    <dbReference type="NCBI Taxonomy" id="1691570"/>
    <lineage>
        <taxon>Bacteria</taxon>
        <taxon>Bacillati</taxon>
        <taxon>Actinomycetota</taxon>
        <taxon>Actinomycetes</taxon>
        <taxon>Mycobacteriales</taxon>
        <taxon>Nocardiaceae</taxon>
        <taxon>Nocardia</taxon>
    </lineage>
</organism>
<name>A0ABQ2KEA2_9NOCA</name>
<gene>
    <name evidence="2" type="ORF">GCM10011610_30780</name>
</gene>
<evidence type="ECO:0000313" key="2">
    <source>
        <dbReference type="EMBL" id="GGN80924.1"/>
    </source>
</evidence>
<evidence type="ECO:0000313" key="3">
    <source>
        <dbReference type="Proteomes" id="UP000658127"/>
    </source>
</evidence>
<keyword evidence="1" id="KW-1133">Transmembrane helix</keyword>
<feature type="transmembrane region" description="Helical" evidence="1">
    <location>
        <begin position="115"/>
        <end position="134"/>
    </location>
</feature>
<comment type="caution">
    <text evidence="2">The sequence shown here is derived from an EMBL/GenBank/DDBJ whole genome shotgun (WGS) entry which is preliminary data.</text>
</comment>
<keyword evidence="1" id="KW-0812">Transmembrane</keyword>
<sequence length="140" mass="14981">MLSLTSPPSERRSQRVTRLALGGLMTVAGVSHLTFARGEFQAQVPDWFPLDADFTVLGSGVAEVGFGLALLALPRKRRIVGLALAAFFVAIFPGNIAQYVEGTSAFGLDTDTKRLLRLFGQPVLIAAALWAGGLPERAER</sequence>
<dbReference type="PANTHER" id="PTHR36974:SF1">
    <property type="entry name" value="DOXX FAMILY MEMBRANE PROTEIN"/>
    <property type="match status" value="1"/>
</dbReference>
<keyword evidence="3" id="KW-1185">Reference proteome</keyword>
<accession>A0ABQ2KEA2</accession>
<evidence type="ECO:0000256" key="1">
    <source>
        <dbReference type="SAM" id="Phobius"/>
    </source>
</evidence>
<dbReference type="EMBL" id="BMNE01000003">
    <property type="protein sequence ID" value="GGN80924.1"/>
    <property type="molecule type" value="Genomic_DNA"/>
</dbReference>
<feature type="transmembrane region" description="Helical" evidence="1">
    <location>
        <begin position="54"/>
        <end position="73"/>
    </location>
</feature>
<keyword evidence="1" id="KW-0472">Membrane</keyword>
<proteinExistence type="predicted"/>
<dbReference type="Proteomes" id="UP000658127">
    <property type="component" value="Unassembled WGS sequence"/>
</dbReference>
<dbReference type="PANTHER" id="PTHR36974">
    <property type="entry name" value="MEMBRANE PROTEIN-RELATED"/>
    <property type="match status" value="1"/>
</dbReference>
<feature type="transmembrane region" description="Helical" evidence="1">
    <location>
        <begin position="80"/>
        <end position="100"/>
    </location>
</feature>
<protein>
    <submittedName>
        <fullName evidence="2">Membrane protein</fullName>
    </submittedName>
</protein>
<reference evidence="3" key="1">
    <citation type="journal article" date="2019" name="Int. J. Syst. Evol. Microbiol.">
        <title>The Global Catalogue of Microorganisms (GCM) 10K type strain sequencing project: providing services to taxonomists for standard genome sequencing and annotation.</title>
        <authorList>
            <consortium name="The Broad Institute Genomics Platform"/>
            <consortium name="The Broad Institute Genome Sequencing Center for Infectious Disease"/>
            <person name="Wu L."/>
            <person name="Ma J."/>
        </authorList>
    </citation>
    <scope>NUCLEOTIDE SEQUENCE [LARGE SCALE GENOMIC DNA]</scope>
    <source>
        <strain evidence="3">CGMCC 4.7329</strain>
    </source>
</reference>